<comment type="caution">
    <text evidence="2">The sequence shown here is derived from an EMBL/GenBank/DDBJ whole genome shotgun (WGS) entry which is preliminary data.</text>
</comment>
<feature type="chain" id="PRO_5009214240" evidence="1">
    <location>
        <begin position="21"/>
        <end position="98"/>
    </location>
</feature>
<dbReference type="RefSeq" id="WP_070177137.1">
    <property type="nucleotide sequence ID" value="NZ_BMJR01000011.1"/>
</dbReference>
<gene>
    <name evidence="2" type="ORF">BFC17_21980</name>
</gene>
<dbReference type="OrthoDB" id="4750212at2"/>
<dbReference type="STRING" id="1856405.BFC17_21980"/>
<reference evidence="2 3" key="1">
    <citation type="submission" date="2016-09" db="EMBL/GenBank/DDBJ databases">
        <title>Alteromonas lipolytica, a new species isolated from sea water.</title>
        <authorList>
            <person name="Wu Y.-H."/>
            <person name="Cheng H."/>
            <person name="Xu X.-W."/>
        </authorList>
    </citation>
    <scope>NUCLEOTIDE SEQUENCE [LARGE SCALE GENOMIC DNA]</scope>
    <source>
        <strain evidence="2 3">JW12</strain>
    </source>
</reference>
<evidence type="ECO:0000256" key="1">
    <source>
        <dbReference type="SAM" id="SignalP"/>
    </source>
</evidence>
<evidence type="ECO:0000313" key="2">
    <source>
        <dbReference type="EMBL" id="OFI34208.1"/>
    </source>
</evidence>
<feature type="signal peptide" evidence="1">
    <location>
        <begin position="1"/>
        <end position="20"/>
    </location>
</feature>
<dbReference type="Proteomes" id="UP000176037">
    <property type="component" value="Unassembled WGS sequence"/>
</dbReference>
<evidence type="ECO:0000313" key="3">
    <source>
        <dbReference type="Proteomes" id="UP000176037"/>
    </source>
</evidence>
<proteinExistence type="predicted"/>
<accession>A0A1E8FF28</accession>
<keyword evidence="3" id="KW-1185">Reference proteome</keyword>
<protein>
    <submittedName>
        <fullName evidence="2">Uncharacterized protein</fullName>
    </submittedName>
</protein>
<dbReference type="EMBL" id="MJIC01000014">
    <property type="protein sequence ID" value="OFI34208.1"/>
    <property type="molecule type" value="Genomic_DNA"/>
</dbReference>
<organism evidence="2 3">
    <name type="scientific">Alteromonas lipolytica</name>
    <dbReference type="NCBI Taxonomy" id="1856405"/>
    <lineage>
        <taxon>Bacteria</taxon>
        <taxon>Pseudomonadati</taxon>
        <taxon>Pseudomonadota</taxon>
        <taxon>Gammaproteobacteria</taxon>
        <taxon>Alteromonadales</taxon>
        <taxon>Alteromonadaceae</taxon>
        <taxon>Alteromonas/Salinimonas group</taxon>
        <taxon>Alteromonas</taxon>
    </lineage>
</organism>
<keyword evidence="1" id="KW-0732">Signal</keyword>
<dbReference type="AlphaFoldDB" id="A0A1E8FF28"/>
<sequence>MLKFAVLMALAFLFTGSVNAVDNKEFAICAKKTGDLSRLECYDNLADKDNLKGNQQQPLNMKSKGKWQVSITKNPVDDSKSVTFSTVLTHTPSDSLGF</sequence>
<name>A0A1E8FF28_9ALTE</name>